<evidence type="ECO:0000256" key="3">
    <source>
        <dbReference type="ARBA" id="ARBA00023274"/>
    </source>
</evidence>
<dbReference type="Gene3D" id="4.10.990.10">
    <property type="match status" value="1"/>
</dbReference>
<dbReference type="OrthoDB" id="9418at2157"/>
<feature type="domain" description="Large ribosomal subunit protein uL15/eL18" evidence="7">
    <location>
        <begin position="73"/>
        <end position="144"/>
    </location>
</feature>
<comment type="subunit">
    <text evidence="5">Part of the 50S ribosomal subunit.</text>
</comment>
<dbReference type="InterPro" id="IPR001196">
    <property type="entry name" value="Ribosomal_uL15_CS"/>
</dbReference>
<evidence type="ECO:0000256" key="4">
    <source>
        <dbReference type="ARBA" id="ARBA00035200"/>
    </source>
</evidence>
<evidence type="ECO:0000259" key="7">
    <source>
        <dbReference type="Pfam" id="PF00828"/>
    </source>
</evidence>
<dbReference type="AlphaFoldDB" id="I3XT58"/>
<keyword evidence="5" id="KW-0699">rRNA-binding</keyword>
<gene>
    <name evidence="5" type="primary">rpl15</name>
    <name evidence="8" type="ORF">Desfe_1264</name>
</gene>
<dbReference type="InterPro" id="IPR027386">
    <property type="entry name" value="Rbsml_uL15_N"/>
</dbReference>
<dbReference type="RefSeq" id="WP_014768025.1">
    <property type="nucleotide sequence ID" value="NC_018001.1"/>
</dbReference>
<dbReference type="EMBL" id="CP003321">
    <property type="protein sequence ID" value="AFL67132.1"/>
    <property type="molecule type" value="Genomic_DNA"/>
</dbReference>
<dbReference type="GO" id="GO:0022625">
    <property type="term" value="C:cytosolic large ribosomal subunit"/>
    <property type="evidence" value="ECO:0007669"/>
    <property type="project" value="TreeGrafter"/>
</dbReference>
<comment type="function">
    <text evidence="5">Binds to the 23S rRNA.</text>
</comment>
<proteinExistence type="inferred from homology"/>
<dbReference type="Pfam" id="PF00828">
    <property type="entry name" value="Ribosomal_L27A"/>
    <property type="match status" value="1"/>
</dbReference>
<evidence type="ECO:0000313" key="8">
    <source>
        <dbReference type="EMBL" id="AFL67132.1"/>
    </source>
</evidence>
<dbReference type="GO" id="GO:0003735">
    <property type="term" value="F:structural constituent of ribosome"/>
    <property type="evidence" value="ECO:0007669"/>
    <property type="project" value="InterPro"/>
</dbReference>
<dbReference type="KEGG" id="dfd:Desfe_1264"/>
<evidence type="ECO:0000256" key="6">
    <source>
        <dbReference type="RuleBase" id="RU003888"/>
    </source>
</evidence>
<dbReference type="Gene3D" id="3.100.10.10">
    <property type="match status" value="1"/>
</dbReference>
<keyword evidence="9" id="KW-1185">Reference proteome</keyword>
<keyword evidence="5" id="KW-0694">RNA-binding</keyword>
<dbReference type="GeneID" id="13061661"/>
<evidence type="ECO:0000256" key="5">
    <source>
        <dbReference type="HAMAP-Rule" id="MF_01341"/>
    </source>
</evidence>
<dbReference type="PROSITE" id="PS00475">
    <property type="entry name" value="RIBOSOMAL_L15"/>
    <property type="match status" value="1"/>
</dbReference>
<dbReference type="GO" id="GO:0006412">
    <property type="term" value="P:translation"/>
    <property type="evidence" value="ECO:0007669"/>
    <property type="project" value="UniProtKB-UniRule"/>
</dbReference>
<dbReference type="InterPro" id="IPR030878">
    <property type="entry name" value="Ribosomal_uL15"/>
</dbReference>
<dbReference type="PANTHER" id="PTHR11721">
    <property type="entry name" value="60S RIBOSOMAL PROTEIN L27A"/>
    <property type="match status" value="1"/>
</dbReference>
<keyword evidence="3 5" id="KW-0687">Ribonucleoprotein</keyword>
<dbReference type="HAMAP" id="MF_01341">
    <property type="entry name" value="Ribosomal_uL15"/>
    <property type="match status" value="1"/>
</dbReference>
<dbReference type="PANTHER" id="PTHR11721:SF3">
    <property type="entry name" value="LARGE RIBOSOMAL SUBUNIT PROTEIN UL15"/>
    <property type="match status" value="1"/>
</dbReference>
<dbReference type="HOGENOM" id="CLU_109163_0_0_2"/>
<comment type="similarity">
    <text evidence="1 5 6">Belongs to the universal ribosomal protein uL15 family.</text>
</comment>
<dbReference type="SUPFAM" id="SSF52080">
    <property type="entry name" value="Ribosomal proteins L15p and L18e"/>
    <property type="match status" value="1"/>
</dbReference>
<dbReference type="GO" id="GO:0019843">
    <property type="term" value="F:rRNA binding"/>
    <property type="evidence" value="ECO:0007669"/>
    <property type="project" value="UniProtKB-UniRule"/>
</dbReference>
<evidence type="ECO:0000313" key="9">
    <source>
        <dbReference type="Proteomes" id="UP000006175"/>
    </source>
</evidence>
<dbReference type="InterPro" id="IPR036227">
    <property type="entry name" value="Ribosomal_uL15/eL18_sf"/>
</dbReference>
<dbReference type="eggNOG" id="arCOG00779">
    <property type="taxonomic scope" value="Archaea"/>
</dbReference>
<reference evidence="8 9" key="1">
    <citation type="journal article" date="2012" name="J. Bacteriol.">
        <title>Complete Genome Sequence of Desulfurococcus fermentans, a Hyperthermophilic Cellulolytic Crenarchaeon Isolated from a Freshwater Hot Spring in Kamchatka, Russia.</title>
        <authorList>
            <person name="Susanti D."/>
            <person name="Johnson E.F."/>
            <person name="Rodriguez J.R."/>
            <person name="Anderson I."/>
            <person name="Perevalova A.A."/>
            <person name="Kyrpides N."/>
            <person name="Lucas S."/>
            <person name="Han J."/>
            <person name="Lapidus A."/>
            <person name="Cheng J.F."/>
            <person name="Goodwin L."/>
            <person name="Pitluck S."/>
            <person name="Mavrommatis K."/>
            <person name="Peters L."/>
            <person name="Land M.L."/>
            <person name="Hauser L."/>
            <person name="Gopalan V."/>
            <person name="Chan P.P."/>
            <person name="Lowe T.M."/>
            <person name="Atomi H."/>
            <person name="Bonch-Osmolovskaya E.A."/>
            <person name="Woyke T."/>
            <person name="Mukhopadhyay B."/>
        </authorList>
    </citation>
    <scope>NUCLEOTIDE SEQUENCE [LARGE SCALE GENOMIC DNA]</scope>
    <source>
        <strain evidence="8 9">DSM 16532</strain>
    </source>
</reference>
<evidence type="ECO:0000256" key="2">
    <source>
        <dbReference type="ARBA" id="ARBA00022980"/>
    </source>
</evidence>
<name>I3XT58_DESAM</name>
<keyword evidence="2 5" id="KW-0689">Ribosomal protein</keyword>
<accession>I3XT58</accession>
<sequence>MVVRKGKKSRKLQGRTRTMGWGRVGQHRKSGSRGGFGAVGFHKHKYIWIIKHAPNWYGKHGFRPRGRIHENVTINVGELDELAWRLASNGQAVIEDGLIVLNTVEMGFDKVLGSGKVTRGLKVIAREITEEAKRKIEEAGGKVILLEELEAGSAA</sequence>
<protein>
    <recommendedName>
        <fullName evidence="4 5">Large ribosomal subunit protein uL15</fullName>
    </recommendedName>
</protein>
<dbReference type="Proteomes" id="UP000006175">
    <property type="component" value="Chromosome"/>
</dbReference>
<evidence type="ECO:0000256" key="1">
    <source>
        <dbReference type="ARBA" id="ARBA00007320"/>
    </source>
</evidence>
<dbReference type="InterPro" id="IPR021131">
    <property type="entry name" value="Ribosomal_uL15/eL18"/>
</dbReference>
<organism evidence="8 9">
    <name type="scientific">Desulfurococcus amylolyticus DSM 16532</name>
    <dbReference type="NCBI Taxonomy" id="768672"/>
    <lineage>
        <taxon>Archaea</taxon>
        <taxon>Thermoproteota</taxon>
        <taxon>Thermoprotei</taxon>
        <taxon>Desulfurococcales</taxon>
        <taxon>Desulfurococcaceae</taxon>
        <taxon>Desulfurococcus</taxon>
    </lineage>
</organism>